<gene>
    <name evidence="3" type="ORF">BGC33_06450</name>
</gene>
<dbReference type="InterPro" id="IPR009057">
    <property type="entry name" value="Homeodomain-like_sf"/>
</dbReference>
<evidence type="ECO:0000313" key="3">
    <source>
        <dbReference type="EMBL" id="OIR25402.1"/>
    </source>
</evidence>
<feature type="compositionally biased region" description="Low complexity" evidence="2">
    <location>
        <begin position="71"/>
        <end position="82"/>
    </location>
</feature>
<comment type="similarity">
    <text evidence="1">Belongs to the transposase 8 family.</text>
</comment>
<reference evidence="4" key="1">
    <citation type="submission" date="2016-09" db="EMBL/GenBank/DDBJ databases">
        <title>Genome Sequence of Bathymodiolus thermophilus sulfur-oxidizing gill endosymbiont.</title>
        <authorList>
            <person name="Ponnudurai R."/>
            <person name="Kleiner M."/>
            <person name="Sayavedra L."/>
            <person name="Thuermer A."/>
            <person name="Felbeck H."/>
            <person name="Schlueter R."/>
            <person name="Schweder T."/>
            <person name="Markert S."/>
        </authorList>
    </citation>
    <scope>NUCLEOTIDE SEQUENCE [LARGE SCALE GENOMIC DNA]</scope>
    <source>
        <strain evidence="4">BAT/CrabSpa'14</strain>
    </source>
</reference>
<dbReference type="RefSeq" id="WP_071563547.1">
    <property type="nucleotide sequence ID" value="NZ_MIQH01000334.1"/>
</dbReference>
<feature type="region of interest" description="Disordered" evidence="2">
    <location>
        <begin position="60"/>
        <end position="82"/>
    </location>
</feature>
<accession>A0A1J5TXC2</accession>
<comment type="caution">
    <text evidence="3">The sequence shown here is derived from an EMBL/GenBank/DDBJ whole genome shotgun (WGS) entry which is preliminary data.</text>
</comment>
<organism evidence="3 4">
    <name type="scientific">Bathymodiolus thermophilus thioautotrophic gill symbiont</name>
    <dbReference type="NCBI Taxonomy" id="2360"/>
    <lineage>
        <taxon>Bacteria</taxon>
        <taxon>Pseudomonadati</taxon>
        <taxon>Pseudomonadota</taxon>
        <taxon>Gammaproteobacteria</taxon>
        <taxon>sulfur-oxidizing symbionts</taxon>
    </lineage>
</organism>
<dbReference type="Pfam" id="PF01527">
    <property type="entry name" value="HTH_Tnp_1"/>
    <property type="match status" value="1"/>
</dbReference>
<dbReference type="Proteomes" id="UP000182798">
    <property type="component" value="Unassembled WGS sequence"/>
</dbReference>
<dbReference type="AlphaFoldDB" id="A0A1J5TXC2"/>
<dbReference type="InterPro" id="IPR002514">
    <property type="entry name" value="Transposase_8"/>
</dbReference>
<dbReference type="GO" id="GO:0003677">
    <property type="term" value="F:DNA binding"/>
    <property type="evidence" value="ECO:0007669"/>
    <property type="project" value="InterPro"/>
</dbReference>
<dbReference type="GO" id="GO:0006313">
    <property type="term" value="P:DNA transposition"/>
    <property type="evidence" value="ECO:0007669"/>
    <property type="project" value="InterPro"/>
</dbReference>
<evidence type="ECO:0000256" key="2">
    <source>
        <dbReference type="SAM" id="MobiDB-lite"/>
    </source>
</evidence>
<dbReference type="OrthoDB" id="9810995at2"/>
<dbReference type="EMBL" id="MIQH01000334">
    <property type="protein sequence ID" value="OIR25402.1"/>
    <property type="molecule type" value="Genomic_DNA"/>
</dbReference>
<evidence type="ECO:0000256" key="1">
    <source>
        <dbReference type="ARBA" id="ARBA00009964"/>
    </source>
</evidence>
<dbReference type="GO" id="GO:0004803">
    <property type="term" value="F:transposase activity"/>
    <property type="evidence" value="ECO:0007669"/>
    <property type="project" value="InterPro"/>
</dbReference>
<dbReference type="SUPFAM" id="SSF46689">
    <property type="entry name" value="Homeodomain-like"/>
    <property type="match status" value="1"/>
</dbReference>
<protein>
    <recommendedName>
        <fullName evidence="5">Transposase</fullName>
    </recommendedName>
</protein>
<proteinExistence type="inferred from homology"/>
<name>A0A1J5TXC2_9GAMM</name>
<evidence type="ECO:0008006" key="5">
    <source>
        <dbReference type="Google" id="ProtNLM"/>
    </source>
</evidence>
<sequence length="82" mass="9411">MTNTTQRKERINFTIEQKLDYAKLMAHENYSNKKIIAISGAGSSAVTRWRRQYLAEINGNTPKSGKAMTPEQQEIQLLKKQL</sequence>
<evidence type="ECO:0000313" key="4">
    <source>
        <dbReference type="Proteomes" id="UP000182798"/>
    </source>
</evidence>